<dbReference type="EMBL" id="BMYQ01000001">
    <property type="protein sequence ID" value="GGW21473.1"/>
    <property type="molecule type" value="Genomic_DNA"/>
</dbReference>
<accession>A0A918MGS6</accession>
<organism evidence="1 2">
    <name type="scientific">Gemmobacter lanyuensis</name>
    <dbReference type="NCBI Taxonomy" id="1054497"/>
    <lineage>
        <taxon>Bacteria</taxon>
        <taxon>Pseudomonadati</taxon>
        <taxon>Pseudomonadota</taxon>
        <taxon>Alphaproteobacteria</taxon>
        <taxon>Rhodobacterales</taxon>
        <taxon>Paracoccaceae</taxon>
        <taxon>Gemmobacter</taxon>
    </lineage>
</organism>
<name>A0A918MGS6_9RHOB</name>
<protein>
    <recommendedName>
        <fullName evidence="3">DUF2802 domain-containing protein</fullName>
    </recommendedName>
</protein>
<gene>
    <name evidence="1" type="ORF">GCM10011452_01970</name>
</gene>
<reference evidence="1" key="2">
    <citation type="submission" date="2020-09" db="EMBL/GenBank/DDBJ databases">
        <authorList>
            <person name="Sun Q."/>
            <person name="Kim S."/>
        </authorList>
    </citation>
    <scope>NUCLEOTIDE SEQUENCE</scope>
    <source>
        <strain evidence="1">KCTC 23714</strain>
    </source>
</reference>
<keyword evidence="2" id="KW-1185">Reference proteome</keyword>
<dbReference type="RefSeq" id="WP_189631939.1">
    <property type="nucleotide sequence ID" value="NZ_BMYQ01000001.1"/>
</dbReference>
<sequence length="124" mass="13911">MTALTLTLITLAVTALGVAATLLWQGFRHFRELRKERAELARIDERLANLQQSVLRLDSGHDVAIARIEDLISATRADIEWLADERMIEQASALVRKGMTPDRISDEMGLSLDTARTIALFRSH</sequence>
<dbReference type="AlphaFoldDB" id="A0A918MGS6"/>
<evidence type="ECO:0008006" key="3">
    <source>
        <dbReference type="Google" id="ProtNLM"/>
    </source>
</evidence>
<proteinExistence type="predicted"/>
<evidence type="ECO:0000313" key="1">
    <source>
        <dbReference type="EMBL" id="GGW21473.1"/>
    </source>
</evidence>
<comment type="caution">
    <text evidence="1">The sequence shown here is derived from an EMBL/GenBank/DDBJ whole genome shotgun (WGS) entry which is preliminary data.</text>
</comment>
<dbReference type="Proteomes" id="UP000628984">
    <property type="component" value="Unassembled WGS sequence"/>
</dbReference>
<reference evidence="1" key="1">
    <citation type="journal article" date="2014" name="Int. J. Syst. Evol. Microbiol.">
        <title>Complete genome sequence of Corynebacterium casei LMG S-19264T (=DSM 44701T), isolated from a smear-ripened cheese.</title>
        <authorList>
            <consortium name="US DOE Joint Genome Institute (JGI-PGF)"/>
            <person name="Walter F."/>
            <person name="Albersmeier A."/>
            <person name="Kalinowski J."/>
            <person name="Ruckert C."/>
        </authorList>
    </citation>
    <scope>NUCLEOTIDE SEQUENCE</scope>
    <source>
        <strain evidence="1">KCTC 23714</strain>
    </source>
</reference>
<evidence type="ECO:0000313" key="2">
    <source>
        <dbReference type="Proteomes" id="UP000628984"/>
    </source>
</evidence>